<dbReference type="PANTHER" id="PTHR33540:SF2">
    <property type="entry name" value="TRNA THREONYLCARBAMOYLADENOSINE BIOSYNTHESIS PROTEIN TSAE"/>
    <property type="match status" value="1"/>
</dbReference>
<dbReference type="SUPFAM" id="SSF52540">
    <property type="entry name" value="P-loop containing nucleoside triphosphate hydrolases"/>
    <property type="match status" value="1"/>
</dbReference>
<evidence type="ECO:0000313" key="13">
    <source>
        <dbReference type="Proteomes" id="UP001174932"/>
    </source>
</evidence>
<comment type="similarity">
    <text evidence="2">Belongs to the TsaE family.</text>
</comment>
<dbReference type="InterPro" id="IPR003442">
    <property type="entry name" value="T6A_TsaE"/>
</dbReference>
<keyword evidence="9" id="KW-0460">Magnesium</keyword>
<dbReference type="Gene3D" id="3.40.50.300">
    <property type="entry name" value="P-loop containing nucleotide triphosphate hydrolases"/>
    <property type="match status" value="1"/>
</dbReference>
<dbReference type="InterPro" id="IPR011009">
    <property type="entry name" value="Kinase-like_dom_sf"/>
</dbReference>
<dbReference type="Gene3D" id="3.90.1200.10">
    <property type="match status" value="1"/>
</dbReference>
<keyword evidence="7" id="KW-0547">Nucleotide-binding</keyword>
<evidence type="ECO:0000256" key="1">
    <source>
        <dbReference type="ARBA" id="ARBA00004496"/>
    </source>
</evidence>
<reference evidence="12" key="1">
    <citation type="journal article" date="2015" name="Int. J. Syst. Evol. Microbiol.">
        <title>Rhizobium alvei sp. nov., isolated from a freshwater river.</title>
        <authorList>
            <person name="Sheu S.Y."/>
            <person name="Huang H.W."/>
            <person name="Young C.C."/>
            <person name="Chen W.M."/>
        </authorList>
    </citation>
    <scope>NUCLEOTIDE SEQUENCE</scope>
    <source>
        <strain evidence="12">TNR-22</strain>
    </source>
</reference>
<evidence type="ECO:0000256" key="7">
    <source>
        <dbReference type="ARBA" id="ARBA00022741"/>
    </source>
</evidence>
<evidence type="ECO:0000256" key="8">
    <source>
        <dbReference type="ARBA" id="ARBA00022840"/>
    </source>
</evidence>
<dbReference type="InterPro" id="IPR027417">
    <property type="entry name" value="P-loop_NTPase"/>
</dbReference>
<dbReference type="Pfam" id="PF02367">
    <property type="entry name" value="TsaE"/>
    <property type="match status" value="1"/>
</dbReference>
<comment type="caution">
    <text evidence="12">The sequence shown here is derived from an EMBL/GenBank/DDBJ whole genome shotgun (WGS) entry which is preliminary data.</text>
</comment>
<dbReference type="Proteomes" id="UP001174932">
    <property type="component" value="Unassembled WGS sequence"/>
</dbReference>
<evidence type="ECO:0000256" key="5">
    <source>
        <dbReference type="ARBA" id="ARBA00022694"/>
    </source>
</evidence>
<dbReference type="Pfam" id="PF01636">
    <property type="entry name" value="APH"/>
    <property type="match status" value="1"/>
</dbReference>
<evidence type="ECO:0000256" key="2">
    <source>
        <dbReference type="ARBA" id="ARBA00007599"/>
    </source>
</evidence>
<keyword evidence="5" id="KW-0819">tRNA processing</keyword>
<evidence type="ECO:0000256" key="4">
    <source>
        <dbReference type="ARBA" id="ARBA00022490"/>
    </source>
</evidence>
<evidence type="ECO:0000256" key="10">
    <source>
        <dbReference type="ARBA" id="ARBA00032441"/>
    </source>
</evidence>
<dbReference type="PANTHER" id="PTHR33540">
    <property type="entry name" value="TRNA THREONYLCARBAMOYLADENOSINE BIOSYNTHESIS PROTEIN TSAE"/>
    <property type="match status" value="1"/>
</dbReference>
<keyword evidence="6" id="KW-0479">Metal-binding</keyword>
<name>A0ABT8YM45_9HYPH</name>
<dbReference type="InterPro" id="IPR012180">
    <property type="entry name" value="Bifunc_ATPase/PTrfase"/>
</dbReference>
<evidence type="ECO:0000256" key="6">
    <source>
        <dbReference type="ARBA" id="ARBA00022723"/>
    </source>
</evidence>
<evidence type="ECO:0000259" key="11">
    <source>
        <dbReference type="Pfam" id="PF01636"/>
    </source>
</evidence>
<dbReference type="RefSeq" id="WP_304376630.1">
    <property type="nucleotide sequence ID" value="NZ_JAUOZU010000008.1"/>
</dbReference>
<proteinExistence type="inferred from homology"/>
<accession>A0ABT8YM45</accession>
<dbReference type="EMBL" id="JAUOZU010000008">
    <property type="protein sequence ID" value="MDO6964694.1"/>
    <property type="molecule type" value="Genomic_DNA"/>
</dbReference>
<reference evidence="12" key="2">
    <citation type="submission" date="2023-07" db="EMBL/GenBank/DDBJ databases">
        <authorList>
            <person name="Shen H."/>
        </authorList>
    </citation>
    <scope>NUCLEOTIDE SEQUENCE</scope>
    <source>
        <strain evidence="12">TNR-22</strain>
    </source>
</reference>
<feature type="domain" description="Aminoglycoside phosphotransferase" evidence="11">
    <location>
        <begin position="169"/>
        <end position="422"/>
    </location>
</feature>
<keyword evidence="8" id="KW-0067">ATP-binding</keyword>
<protein>
    <recommendedName>
        <fullName evidence="3">tRNA threonylcarbamoyladenosine biosynthesis protein TsaE</fullName>
    </recommendedName>
    <alternativeName>
        <fullName evidence="10">t(6)A37 threonylcarbamoyladenosine biosynthesis protein TsaE</fullName>
    </alternativeName>
</protein>
<gene>
    <name evidence="12" type="primary">tsaE</name>
    <name evidence="12" type="ORF">Q4481_12070</name>
</gene>
<dbReference type="Gene3D" id="3.30.200.20">
    <property type="entry name" value="Phosphorylase Kinase, domain 1"/>
    <property type="match status" value="1"/>
</dbReference>
<keyword evidence="13" id="KW-1185">Reference proteome</keyword>
<keyword evidence="4" id="KW-0963">Cytoplasm</keyword>
<evidence type="ECO:0000313" key="12">
    <source>
        <dbReference type="EMBL" id="MDO6964694.1"/>
    </source>
</evidence>
<dbReference type="SUPFAM" id="SSF56112">
    <property type="entry name" value="Protein kinase-like (PK-like)"/>
    <property type="match status" value="1"/>
</dbReference>
<comment type="subcellular location">
    <subcellularLocation>
        <location evidence="1">Cytoplasm</location>
    </subcellularLocation>
</comment>
<dbReference type="PIRSF" id="PIRSF036599">
    <property type="entry name" value="AtpPhos"/>
    <property type="match status" value="1"/>
</dbReference>
<sequence>MTRFSIFLADEAATINLGEDLALTVGVGDCLALHGDLGAGKTTLSRALIRAMAGDPALEVPSPTFTLVQTYDARIPISHFDLYRIGFESELDELGLDEALERGAALIEWPEKAGSRLPANAIHVEIVHEGAGRQLTITCNAGRFAERFERVQLIRAFLDQHGMKGGHRRFLTGDTSFRCYERLTSVDGKPFVVMDSPARPNGPPIRDGKPYSQLVHLAEDVKPFIAVGNYLRSIGLSAPEIHATDIDQGIMLIEDLGSQGVLDAEGRPIPERYEESVRCLADFHRRQPPADLPVEGGLMHPLPHFDRTTLKFEAEVLLDWHLPWRRGTQATEAEKQEYLAIWDHLIDELSDVETNLVLRDFHSPNIMWLAERQGFDRVGIIDFQDAIIGPSSYDVVSIAQDARVTVERSLMDRLLETYLATREAQGQGFDRALFLKSFAIMSAQRACRLNGLWVRLKERDGLNGYMRHMPRTLWHLGMAFEHPVTAPLKDWCQKVGITTNATPEG</sequence>
<evidence type="ECO:0000256" key="3">
    <source>
        <dbReference type="ARBA" id="ARBA00019010"/>
    </source>
</evidence>
<dbReference type="NCBIfam" id="TIGR00150">
    <property type="entry name" value="T6A_YjeE"/>
    <property type="match status" value="1"/>
</dbReference>
<evidence type="ECO:0000256" key="9">
    <source>
        <dbReference type="ARBA" id="ARBA00022842"/>
    </source>
</evidence>
<dbReference type="InterPro" id="IPR002575">
    <property type="entry name" value="Aminoglycoside_PTrfase"/>
</dbReference>
<organism evidence="12 13">
    <name type="scientific">Rhizobium alvei</name>
    <dbReference type="NCBI Taxonomy" id="1132659"/>
    <lineage>
        <taxon>Bacteria</taxon>
        <taxon>Pseudomonadati</taxon>
        <taxon>Pseudomonadota</taxon>
        <taxon>Alphaproteobacteria</taxon>
        <taxon>Hyphomicrobiales</taxon>
        <taxon>Rhizobiaceae</taxon>
        <taxon>Rhizobium/Agrobacterium group</taxon>
        <taxon>Rhizobium</taxon>
    </lineage>
</organism>